<gene>
    <name evidence="1" type="ORF">A9Y76_21175</name>
</gene>
<evidence type="ECO:0000313" key="1">
    <source>
        <dbReference type="EMBL" id="ANJ75050.1"/>
    </source>
</evidence>
<dbReference type="Proteomes" id="UP000078572">
    <property type="component" value="Chromosome 2"/>
</dbReference>
<reference evidence="2" key="1">
    <citation type="submission" date="2016-06" db="EMBL/GenBank/DDBJ databases">
        <authorList>
            <person name="Xu Y."/>
            <person name="Nagy A."/>
            <person name="Yan X."/>
            <person name="Kim S.W."/>
            <person name="Haley B."/>
            <person name="Liu N.T."/>
            <person name="Nou X."/>
        </authorList>
    </citation>
    <scope>NUCLEOTIDE SEQUENCE [LARGE SCALE GENOMIC DNA]</scope>
    <source>
        <strain evidence="2">ATCC 49129</strain>
    </source>
</reference>
<accession>A0A192A3J8</accession>
<name>A0A192A3J8_9RALS</name>
<dbReference type="InterPro" id="IPR025570">
    <property type="entry name" value="DUF4337"/>
</dbReference>
<dbReference type="GeneID" id="61528552"/>
<sequence length="190" mass="20527">MSEGFHVHGAHDHVLEHAAETGHADSFAGRIAVMTAILSTAGAIFGYQGGATQNEALLAKNEAAIHKTEAANRWAYYQAKGQKQAIAELTAQLPGADQAAAKREAQRYATEKEDIRRQAEEQERLAKEADEASERAVHHHHRWAQAVVAMQVSIALAAITLLSRRRWLQVISYGVGGLGGVLAVLAVLHI</sequence>
<dbReference type="STRING" id="190721.ACS15_4549"/>
<dbReference type="AlphaFoldDB" id="A0A192A3J8"/>
<keyword evidence="2" id="KW-1185">Reference proteome</keyword>
<organism evidence="1 2">
    <name type="scientific">Ralstonia insidiosa</name>
    <dbReference type="NCBI Taxonomy" id="190721"/>
    <lineage>
        <taxon>Bacteria</taxon>
        <taxon>Pseudomonadati</taxon>
        <taxon>Pseudomonadota</taxon>
        <taxon>Betaproteobacteria</taxon>
        <taxon>Burkholderiales</taxon>
        <taxon>Burkholderiaceae</taxon>
        <taxon>Ralstonia</taxon>
    </lineage>
</organism>
<dbReference type="OrthoDB" id="9806096at2"/>
<evidence type="ECO:0000313" key="2">
    <source>
        <dbReference type="Proteomes" id="UP000078572"/>
    </source>
</evidence>
<dbReference type="Pfam" id="PF14235">
    <property type="entry name" value="DUF4337"/>
    <property type="match status" value="1"/>
</dbReference>
<dbReference type="EMBL" id="CP016023">
    <property type="protein sequence ID" value="ANJ75050.1"/>
    <property type="molecule type" value="Genomic_DNA"/>
</dbReference>
<proteinExistence type="predicted"/>
<protein>
    <submittedName>
        <fullName evidence="1">Uncharacterized protein</fullName>
    </submittedName>
</protein>
<dbReference type="RefSeq" id="WP_064807330.1">
    <property type="nucleotide sequence ID" value="NZ_CP016023.1"/>
</dbReference>